<protein>
    <submittedName>
        <fullName evidence="2">Uncharacterized protein</fullName>
    </submittedName>
</protein>
<name>A0A4Q2D4Y2_9AGAR</name>
<evidence type="ECO:0000313" key="2">
    <source>
        <dbReference type="EMBL" id="RXW13606.1"/>
    </source>
</evidence>
<evidence type="ECO:0000313" key="3">
    <source>
        <dbReference type="Proteomes" id="UP000290288"/>
    </source>
</evidence>
<feature type="region of interest" description="Disordered" evidence="1">
    <location>
        <begin position="1"/>
        <end position="22"/>
    </location>
</feature>
<dbReference type="InterPro" id="IPR041078">
    <property type="entry name" value="Plavaka"/>
</dbReference>
<dbReference type="AlphaFoldDB" id="A0A4Q2D4Y2"/>
<reference evidence="2 3" key="1">
    <citation type="submission" date="2019-01" db="EMBL/GenBank/DDBJ databases">
        <title>Draft genome sequence of Psathyrella aberdarensis IHI B618.</title>
        <authorList>
            <person name="Buettner E."/>
            <person name="Kellner H."/>
        </authorList>
    </citation>
    <scope>NUCLEOTIDE SEQUENCE [LARGE SCALE GENOMIC DNA]</scope>
    <source>
        <strain evidence="2 3">IHI B618</strain>
    </source>
</reference>
<sequence>MAKDLDGSPKDAAQRSHDHTDAVHQAYDGDHKKMWDGYGIIADVIPFTSYFPRANIHELLSPDLLHQIIKGTFKDHLVQWVVEYLEGLPEGKQALAEMDRRIALAPPFSGLRRFPEGRGFKQWTGNDSKALMKVFLAAIKGLVPDGMVRAISAFMEFCYLVRLSEIDELVLDRIDKAVEEFHQEREIFRQYGIRQNFNLPRQHSLCHYRLLIQQFGAPNGLCSSITESKHIEAVKKAWRRSSRNKPLGEMLLTNQRIDKLAAARVAFEPQIPLRLRDPRDQRQTLQSMRAHMPVRLETISEDEGEGEVLSESAGQLSEQQVKMVTSEGDVRLPRRAASRYPRPLYLLTPYLGIPRLEEFIRRFLYDQLYPDSDVMGMDIDLEECPVIDPHLHIKLFKSATVLYHAPSDVSGIAGMSREVIRATPSWQNGAPRHDCVLVELDPGVAGFAGMNVAQVQMFLSFKYQGVEYQAALVRWFEKYGEGPCNVTALGQSSELLLFSIACRHLDYIGQY</sequence>
<gene>
    <name evidence="2" type="ORF">EST38_g12246</name>
</gene>
<dbReference type="EMBL" id="SDEE01000872">
    <property type="protein sequence ID" value="RXW13606.1"/>
    <property type="molecule type" value="Genomic_DNA"/>
</dbReference>
<organism evidence="2 3">
    <name type="scientific">Candolleomyces aberdarensis</name>
    <dbReference type="NCBI Taxonomy" id="2316362"/>
    <lineage>
        <taxon>Eukaryota</taxon>
        <taxon>Fungi</taxon>
        <taxon>Dikarya</taxon>
        <taxon>Basidiomycota</taxon>
        <taxon>Agaricomycotina</taxon>
        <taxon>Agaricomycetes</taxon>
        <taxon>Agaricomycetidae</taxon>
        <taxon>Agaricales</taxon>
        <taxon>Agaricineae</taxon>
        <taxon>Psathyrellaceae</taxon>
        <taxon>Candolleomyces</taxon>
    </lineage>
</organism>
<proteinExistence type="predicted"/>
<accession>A0A4Q2D4Y2</accession>
<dbReference type="OrthoDB" id="3199698at2759"/>
<dbReference type="Proteomes" id="UP000290288">
    <property type="component" value="Unassembled WGS sequence"/>
</dbReference>
<dbReference type="Pfam" id="PF18759">
    <property type="entry name" value="Plavaka"/>
    <property type="match status" value="1"/>
</dbReference>
<comment type="caution">
    <text evidence="2">The sequence shown here is derived from an EMBL/GenBank/DDBJ whole genome shotgun (WGS) entry which is preliminary data.</text>
</comment>
<evidence type="ECO:0000256" key="1">
    <source>
        <dbReference type="SAM" id="MobiDB-lite"/>
    </source>
</evidence>
<keyword evidence="3" id="KW-1185">Reference proteome</keyword>
<dbReference type="STRING" id="2316362.A0A4Q2D4Y2"/>